<dbReference type="InterPro" id="IPR036388">
    <property type="entry name" value="WH-like_DNA-bd_sf"/>
</dbReference>
<dbReference type="CDD" id="cd08474">
    <property type="entry name" value="PBP2_CrgA_like_5"/>
    <property type="match status" value="1"/>
</dbReference>
<dbReference type="InterPro" id="IPR000847">
    <property type="entry name" value="LysR_HTH_N"/>
</dbReference>
<dbReference type="Proteomes" id="UP000321567">
    <property type="component" value="Unassembled WGS sequence"/>
</dbReference>
<sequence length="307" mass="33877">MDRTRLSRLVVFTTVAREGSFRAAAERLRLAPSAISHAVGALEASLGVRLLARSTRSLRLTPEGERLLEATAAPLAEIDSGFAALAELRAEPSGPLRVTMPLLVAEDVIAPHLGAFARSFPKVELEIRTDDHFEDIVASGFDAGIRLGESLEDTMIAVPLGGRRRGRIVATPEYFQRQAAPLTPHDLLSHPCIRRRFSSGQIYAWELEKDGRKLVIDPKGPLILSHQGLIHRAVLQGVGLAYIFQDRVIQDIAAGLLVPVLDDWTPVFEGFYLYYPSRRHMRPALRAFIDFFREATRPAAGSEEALT</sequence>
<dbReference type="InterPro" id="IPR058163">
    <property type="entry name" value="LysR-type_TF_proteobact-type"/>
</dbReference>
<evidence type="ECO:0000256" key="2">
    <source>
        <dbReference type="ARBA" id="ARBA00023015"/>
    </source>
</evidence>
<dbReference type="Gene3D" id="1.10.10.10">
    <property type="entry name" value="Winged helix-like DNA-binding domain superfamily/Winged helix DNA-binding domain"/>
    <property type="match status" value="1"/>
</dbReference>
<dbReference type="FunFam" id="1.10.10.10:FF:000001">
    <property type="entry name" value="LysR family transcriptional regulator"/>
    <property type="match status" value="1"/>
</dbReference>
<gene>
    <name evidence="6" type="ORF">ROR02_11970</name>
</gene>
<dbReference type="Pfam" id="PF00126">
    <property type="entry name" value="HTH_1"/>
    <property type="match status" value="1"/>
</dbReference>
<dbReference type="GO" id="GO:0043565">
    <property type="term" value="F:sequence-specific DNA binding"/>
    <property type="evidence" value="ECO:0007669"/>
    <property type="project" value="TreeGrafter"/>
</dbReference>
<evidence type="ECO:0000313" key="6">
    <source>
        <dbReference type="EMBL" id="GEO81066.1"/>
    </source>
</evidence>
<dbReference type="GO" id="GO:0006351">
    <property type="term" value="P:DNA-templated transcription"/>
    <property type="evidence" value="ECO:0007669"/>
    <property type="project" value="TreeGrafter"/>
</dbReference>
<dbReference type="PANTHER" id="PTHR30537:SF1">
    <property type="entry name" value="HTH-TYPE TRANSCRIPTIONAL REGULATOR PGRR"/>
    <property type="match status" value="1"/>
</dbReference>
<organism evidence="6 7">
    <name type="scientific">Pararhodospirillum oryzae</name>
    <dbReference type="NCBI Taxonomy" id="478448"/>
    <lineage>
        <taxon>Bacteria</taxon>
        <taxon>Pseudomonadati</taxon>
        <taxon>Pseudomonadota</taxon>
        <taxon>Alphaproteobacteria</taxon>
        <taxon>Rhodospirillales</taxon>
        <taxon>Rhodospirillaceae</taxon>
        <taxon>Pararhodospirillum</taxon>
    </lineage>
</organism>
<dbReference type="InterPro" id="IPR005119">
    <property type="entry name" value="LysR_subst-bd"/>
</dbReference>
<accession>A0A512H6H7</accession>
<evidence type="ECO:0000313" key="7">
    <source>
        <dbReference type="Proteomes" id="UP000321567"/>
    </source>
</evidence>
<protein>
    <submittedName>
        <fullName evidence="6">LysR family transcriptional regulator</fullName>
    </submittedName>
</protein>
<dbReference type="Gene3D" id="3.40.190.290">
    <property type="match status" value="1"/>
</dbReference>
<keyword evidence="2" id="KW-0805">Transcription regulation</keyword>
<reference evidence="6 7" key="1">
    <citation type="submission" date="2019-07" db="EMBL/GenBank/DDBJ databases">
        <title>Whole genome shotgun sequence of Rhodospirillum oryzae NBRC 107573.</title>
        <authorList>
            <person name="Hosoyama A."/>
            <person name="Uohara A."/>
            <person name="Ohji S."/>
            <person name="Ichikawa N."/>
        </authorList>
    </citation>
    <scope>NUCLEOTIDE SEQUENCE [LARGE SCALE GENOMIC DNA]</scope>
    <source>
        <strain evidence="6 7">NBRC 107573</strain>
    </source>
</reference>
<name>A0A512H6H7_9PROT</name>
<dbReference type="SUPFAM" id="SSF46785">
    <property type="entry name" value="Winged helix' DNA-binding domain"/>
    <property type="match status" value="1"/>
</dbReference>
<evidence type="ECO:0000259" key="5">
    <source>
        <dbReference type="PROSITE" id="PS50931"/>
    </source>
</evidence>
<evidence type="ECO:0000256" key="3">
    <source>
        <dbReference type="ARBA" id="ARBA00023125"/>
    </source>
</evidence>
<dbReference type="AlphaFoldDB" id="A0A512H6H7"/>
<proteinExistence type="inferred from homology"/>
<dbReference type="Pfam" id="PF03466">
    <property type="entry name" value="LysR_substrate"/>
    <property type="match status" value="1"/>
</dbReference>
<dbReference type="PANTHER" id="PTHR30537">
    <property type="entry name" value="HTH-TYPE TRANSCRIPTIONAL REGULATOR"/>
    <property type="match status" value="1"/>
</dbReference>
<evidence type="ECO:0000256" key="4">
    <source>
        <dbReference type="ARBA" id="ARBA00023163"/>
    </source>
</evidence>
<dbReference type="SUPFAM" id="SSF53850">
    <property type="entry name" value="Periplasmic binding protein-like II"/>
    <property type="match status" value="1"/>
</dbReference>
<comment type="similarity">
    <text evidence="1">Belongs to the LysR transcriptional regulatory family.</text>
</comment>
<dbReference type="InterPro" id="IPR036390">
    <property type="entry name" value="WH_DNA-bd_sf"/>
</dbReference>
<evidence type="ECO:0000256" key="1">
    <source>
        <dbReference type="ARBA" id="ARBA00009437"/>
    </source>
</evidence>
<feature type="domain" description="HTH lysR-type" evidence="5">
    <location>
        <begin position="1"/>
        <end position="61"/>
    </location>
</feature>
<dbReference type="PROSITE" id="PS50931">
    <property type="entry name" value="HTH_LYSR"/>
    <property type="match status" value="1"/>
</dbReference>
<dbReference type="RefSeq" id="WP_147163109.1">
    <property type="nucleotide sequence ID" value="NZ_BJZO01000026.1"/>
</dbReference>
<keyword evidence="7" id="KW-1185">Reference proteome</keyword>
<dbReference type="OrthoDB" id="9812435at2"/>
<dbReference type="GO" id="GO:0003700">
    <property type="term" value="F:DNA-binding transcription factor activity"/>
    <property type="evidence" value="ECO:0007669"/>
    <property type="project" value="InterPro"/>
</dbReference>
<comment type="caution">
    <text evidence="6">The sequence shown here is derived from an EMBL/GenBank/DDBJ whole genome shotgun (WGS) entry which is preliminary data.</text>
</comment>
<dbReference type="EMBL" id="BJZO01000026">
    <property type="protein sequence ID" value="GEO81066.1"/>
    <property type="molecule type" value="Genomic_DNA"/>
</dbReference>
<keyword evidence="3" id="KW-0238">DNA-binding</keyword>
<keyword evidence="4" id="KW-0804">Transcription</keyword>